<sequence>MEAKGSMGVDRWYRAVEMVKRWSRLGDDRLARVRLRGCWRWMFGGCWEFGCGSENGEGGAARSLDEGFTRKKES</sequence>
<reference evidence="3 4" key="1">
    <citation type="journal article" date="2024" name="G3 (Bethesda)">
        <title>Genome assembly of Hibiscus sabdariffa L. provides insights into metabolisms of medicinal natural products.</title>
        <authorList>
            <person name="Kim T."/>
        </authorList>
    </citation>
    <scope>NUCLEOTIDE SEQUENCE [LARGE SCALE GENOMIC DNA]</scope>
    <source>
        <strain evidence="3">TK-2024</strain>
        <tissue evidence="3">Old leaves</tissue>
    </source>
</reference>
<evidence type="ECO:0000313" key="2">
    <source>
        <dbReference type="EMBL" id="KAK9033572.1"/>
    </source>
</evidence>
<dbReference type="EMBL" id="JBBPBN010000007">
    <property type="protein sequence ID" value="KAK9033572.1"/>
    <property type="molecule type" value="Genomic_DNA"/>
</dbReference>
<protein>
    <submittedName>
        <fullName evidence="3">Uncharacterized protein</fullName>
    </submittedName>
</protein>
<evidence type="ECO:0000313" key="4">
    <source>
        <dbReference type="Proteomes" id="UP001396334"/>
    </source>
</evidence>
<proteinExistence type="predicted"/>
<keyword evidence="4" id="KW-1185">Reference proteome</keyword>
<name>A0ABR2T7V6_9ROSI</name>
<dbReference type="Proteomes" id="UP001396334">
    <property type="component" value="Unassembled WGS sequence"/>
</dbReference>
<comment type="caution">
    <text evidence="3">The sequence shown here is derived from an EMBL/GenBank/DDBJ whole genome shotgun (WGS) entry which is preliminary data.</text>
</comment>
<gene>
    <name evidence="2" type="ORF">V6N11_049759</name>
    <name evidence="3" type="ORF">V6N11_049760</name>
</gene>
<organism evidence="3 4">
    <name type="scientific">Hibiscus sabdariffa</name>
    <name type="common">roselle</name>
    <dbReference type="NCBI Taxonomy" id="183260"/>
    <lineage>
        <taxon>Eukaryota</taxon>
        <taxon>Viridiplantae</taxon>
        <taxon>Streptophyta</taxon>
        <taxon>Embryophyta</taxon>
        <taxon>Tracheophyta</taxon>
        <taxon>Spermatophyta</taxon>
        <taxon>Magnoliopsida</taxon>
        <taxon>eudicotyledons</taxon>
        <taxon>Gunneridae</taxon>
        <taxon>Pentapetalae</taxon>
        <taxon>rosids</taxon>
        <taxon>malvids</taxon>
        <taxon>Malvales</taxon>
        <taxon>Malvaceae</taxon>
        <taxon>Malvoideae</taxon>
        <taxon>Hibiscus</taxon>
    </lineage>
</organism>
<accession>A0ABR2T7V6</accession>
<evidence type="ECO:0000256" key="1">
    <source>
        <dbReference type="SAM" id="MobiDB-lite"/>
    </source>
</evidence>
<evidence type="ECO:0000313" key="3">
    <source>
        <dbReference type="EMBL" id="KAK9033573.1"/>
    </source>
</evidence>
<feature type="region of interest" description="Disordered" evidence="1">
    <location>
        <begin position="53"/>
        <end position="74"/>
    </location>
</feature>
<feature type="compositionally biased region" description="Basic and acidic residues" evidence="1">
    <location>
        <begin position="63"/>
        <end position="74"/>
    </location>
</feature>
<dbReference type="EMBL" id="JBBPBN010000007">
    <property type="protein sequence ID" value="KAK9033573.1"/>
    <property type="molecule type" value="Genomic_DNA"/>
</dbReference>